<reference evidence="1" key="1">
    <citation type="submission" date="2020-02" db="EMBL/GenBank/DDBJ databases">
        <authorList>
            <person name="Meier V. D."/>
        </authorList>
    </citation>
    <scope>NUCLEOTIDE SEQUENCE</scope>
    <source>
        <strain evidence="1">AVDCRST_MAG93</strain>
    </source>
</reference>
<dbReference type="AlphaFoldDB" id="A0A6J4MPZ6"/>
<proteinExistence type="predicted"/>
<gene>
    <name evidence="1" type="ORF">AVDCRST_MAG93-7672</name>
</gene>
<organism evidence="1">
    <name type="scientific">uncultured Chloroflexia bacterium</name>
    <dbReference type="NCBI Taxonomy" id="1672391"/>
    <lineage>
        <taxon>Bacteria</taxon>
        <taxon>Bacillati</taxon>
        <taxon>Chloroflexota</taxon>
        <taxon>Chloroflexia</taxon>
        <taxon>environmental samples</taxon>
    </lineage>
</organism>
<sequence>GARAGVYDAKRRGWQNHLDIEPGRAAGPARC</sequence>
<feature type="non-terminal residue" evidence="1">
    <location>
        <position position="1"/>
    </location>
</feature>
<feature type="non-terminal residue" evidence="1">
    <location>
        <position position="31"/>
    </location>
</feature>
<evidence type="ECO:0000313" key="1">
    <source>
        <dbReference type="EMBL" id="CAA9361271.1"/>
    </source>
</evidence>
<protein>
    <submittedName>
        <fullName evidence="1">Uncharacterized protein</fullName>
    </submittedName>
</protein>
<name>A0A6J4MPZ6_9CHLR</name>
<accession>A0A6J4MPZ6</accession>
<dbReference type="EMBL" id="CADCTR010002581">
    <property type="protein sequence ID" value="CAA9361271.1"/>
    <property type="molecule type" value="Genomic_DNA"/>
</dbReference>